<dbReference type="Proteomes" id="UP000240883">
    <property type="component" value="Unassembled WGS sequence"/>
</dbReference>
<feature type="compositionally biased region" description="Pro residues" evidence="1">
    <location>
        <begin position="101"/>
        <end position="113"/>
    </location>
</feature>
<keyword evidence="2" id="KW-0812">Transmembrane</keyword>
<gene>
    <name evidence="3" type="ORF">BS50DRAFT_581204</name>
</gene>
<organism evidence="3 4">
    <name type="scientific">Corynespora cassiicola Philippines</name>
    <dbReference type="NCBI Taxonomy" id="1448308"/>
    <lineage>
        <taxon>Eukaryota</taxon>
        <taxon>Fungi</taxon>
        <taxon>Dikarya</taxon>
        <taxon>Ascomycota</taxon>
        <taxon>Pezizomycotina</taxon>
        <taxon>Dothideomycetes</taxon>
        <taxon>Pleosporomycetidae</taxon>
        <taxon>Pleosporales</taxon>
        <taxon>Corynesporascaceae</taxon>
        <taxon>Corynespora</taxon>
    </lineage>
</organism>
<feature type="region of interest" description="Disordered" evidence="1">
    <location>
        <begin position="226"/>
        <end position="261"/>
    </location>
</feature>
<dbReference type="EMBL" id="KZ678128">
    <property type="protein sequence ID" value="PSN74386.1"/>
    <property type="molecule type" value="Genomic_DNA"/>
</dbReference>
<sequence length="286" mass="29749">MGLDSRLPVVIVSSGLLVLALVLRAAADCGVVHALLLLLLGCWAAATVRRLQRLRVGRVEVLLAATGDPPWPAWPAWPATVGRGAGGDTGSTPDAAIVAPGPRPKPPKPPGMPPQDNAPLLMHAISPYSLQCNALPSNPHGRQGNRSGNVGWPKAAASVSAPGFQWRGSCTEPDRGPTISASPMRAAARRMAPQAAVQCRQTCSLSDQPCTAMQGPASIKDAACSEQRAASSNKAPPVGASVRRRPQSPPATMPRAFQHGGRAVKVKFSGVPALSQPFPDLNRLAR</sequence>
<proteinExistence type="predicted"/>
<accession>A0A2T2PA04</accession>
<feature type="transmembrane region" description="Helical" evidence="2">
    <location>
        <begin position="7"/>
        <end position="25"/>
    </location>
</feature>
<reference evidence="3 4" key="1">
    <citation type="journal article" date="2018" name="Front. Microbiol.">
        <title>Genome-Wide Analysis of Corynespora cassiicola Leaf Fall Disease Putative Effectors.</title>
        <authorList>
            <person name="Lopez D."/>
            <person name="Ribeiro S."/>
            <person name="Label P."/>
            <person name="Fumanal B."/>
            <person name="Venisse J.S."/>
            <person name="Kohler A."/>
            <person name="de Oliveira R.R."/>
            <person name="Labutti K."/>
            <person name="Lipzen A."/>
            <person name="Lail K."/>
            <person name="Bauer D."/>
            <person name="Ohm R.A."/>
            <person name="Barry K.W."/>
            <person name="Spatafora J."/>
            <person name="Grigoriev I.V."/>
            <person name="Martin F.M."/>
            <person name="Pujade-Renaud V."/>
        </authorList>
    </citation>
    <scope>NUCLEOTIDE SEQUENCE [LARGE SCALE GENOMIC DNA]</scope>
    <source>
        <strain evidence="3 4">Philippines</strain>
    </source>
</reference>
<evidence type="ECO:0000313" key="3">
    <source>
        <dbReference type="EMBL" id="PSN74386.1"/>
    </source>
</evidence>
<keyword evidence="2" id="KW-0472">Membrane</keyword>
<feature type="region of interest" description="Disordered" evidence="1">
    <location>
        <begin position="79"/>
        <end position="114"/>
    </location>
</feature>
<name>A0A2T2PA04_CORCC</name>
<keyword evidence="2" id="KW-1133">Transmembrane helix</keyword>
<dbReference type="AlphaFoldDB" id="A0A2T2PA04"/>
<evidence type="ECO:0000256" key="2">
    <source>
        <dbReference type="SAM" id="Phobius"/>
    </source>
</evidence>
<protein>
    <submittedName>
        <fullName evidence="3">Uncharacterized protein</fullName>
    </submittedName>
</protein>
<feature type="transmembrane region" description="Helical" evidence="2">
    <location>
        <begin position="31"/>
        <end position="48"/>
    </location>
</feature>
<evidence type="ECO:0000313" key="4">
    <source>
        <dbReference type="Proteomes" id="UP000240883"/>
    </source>
</evidence>
<evidence type="ECO:0000256" key="1">
    <source>
        <dbReference type="SAM" id="MobiDB-lite"/>
    </source>
</evidence>
<keyword evidence="4" id="KW-1185">Reference proteome</keyword>